<dbReference type="KEGG" id="ami:Amir_6259"/>
<gene>
    <name evidence="1" type="ordered locus">Amir_6259</name>
</gene>
<evidence type="ECO:0000313" key="1">
    <source>
        <dbReference type="EMBL" id="ACU40063.1"/>
    </source>
</evidence>
<sequence length="790" mass="85555">MTDEAGDFARNEFGGSADDVVQAGAVNGGVHFHGARPRAAWPPPRQLPADVRGYVNRTEELQRLNGFLNDHLGSDVSGVGLCVVTGTAGVGKTSLAVHWAHRVSAAFPDGQLYVNLRGYDPGPPVTPAHALDHFLRSLRDPGEPVPADLESRAAAYRSMLAGRRVLVLLDNASDVAQVRPLLPGTAGCLVVITSRSRLAGLVARDGAHRLVLDVLTEPQALELLHGVTDTHRPPDDPAQLVELAGLCAHLPLALRIAGERAGRRPHLPLRQLIEELRDESSLWDALTSDADEDGVRTVFAWSYRALTPDAGKLFRRLGLHTGAEFGACAAAALVGADVRTTRRLLDDLVGAHLVEQIGPDRFQFHDLLRAYATDQARVDETPESARAALRDLLLWYLRSTALACDLITPHAPRSALLGEHAAPTGPAEPPAFADLAEALRWLEVEHANLVVAVRHADESGMLDLAWLLHAVLRPFHARSNRFEDWLETGAIALRAVRGLGDRVGEAEVLESLGKALVQRGRALEGIERHRESLAIRRALGDRWGQMVSANAIGLALLRDHRLSEALAAFEQARATAAELDNPHWIGLTTANTAEVHCHLGDFETGRDLLTLAAEVFRARGDRINEAESLHGRSRAHRELGDLDAARQDISAALAVARDEEHPVAEAFWLVESGRVEVAAGRPERALVEYQRSAAMHRKVGDREREAVALDATGEAYARLGRVEDAERFHRGAVVVLRELGNRWQLAVALVNLAAVVDDPAEALAEAGALAAGFPDPEARALRERAARLAR</sequence>
<reference evidence="1 2" key="1">
    <citation type="journal article" date="2009" name="Stand. Genomic Sci.">
        <title>Complete genome sequence of Actinosynnema mirum type strain (101).</title>
        <authorList>
            <person name="Land M."/>
            <person name="Lapidus A."/>
            <person name="Mayilraj S."/>
            <person name="Chen F."/>
            <person name="Copeland A."/>
            <person name="Del Rio T.G."/>
            <person name="Nolan M."/>
            <person name="Lucas S."/>
            <person name="Tice H."/>
            <person name="Cheng J.F."/>
            <person name="Chertkov O."/>
            <person name="Bruce D."/>
            <person name="Goodwin L."/>
            <person name="Pitluck S."/>
            <person name="Rohde M."/>
            <person name="Goker M."/>
            <person name="Pati A."/>
            <person name="Ivanova N."/>
            <person name="Mavromatis K."/>
            <person name="Chen A."/>
            <person name="Palaniappan K."/>
            <person name="Hauser L."/>
            <person name="Chang Y.J."/>
            <person name="Jeffries C.C."/>
            <person name="Brettin T."/>
            <person name="Detter J.C."/>
            <person name="Han C."/>
            <person name="Chain P."/>
            <person name="Tindall B.J."/>
            <person name="Bristow J."/>
            <person name="Eisen J.A."/>
            <person name="Markowitz V."/>
            <person name="Hugenholtz P."/>
            <person name="Kyrpides N.C."/>
            <person name="Klenk H.P."/>
        </authorList>
    </citation>
    <scope>NUCLEOTIDE SEQUENCE [LARGE SCALE GENOMIC DNA]</scope>
    <source>
        <strain evidence="2">ATCC 29888 / DSM 43827 / JCM 3225 / NBRC 14064 / NCIMB 13271 / NRRL B-12336 / IMRU 3971 / 101</strain>
    </source>
</reference>
<dbReference type="OrthoDB" id="581105at2"/>
<dbReference type="STRING" id="446462.Amir_6259"/>
<dbReference type="InterPro" id="IPR011990">
    <property type="entry name" value="TPR-like_helical_dom_sf"/>
</dbReference>
<dbReference type="Proteomes" id="UP000002213">
    <property type="component" value="Chromosome"/>
</dbReference>
<dbReference type="PANTHER" id="PTHR47691">
    <property type="entry name" value="REGULATOR-RELATED"/>
    <property type="match status" value="1"/>
</dbReference>
<accession>C6WIY7</accession>
<proteinExistence type="predicted"/>
<dbReference type="EMBL" id="CP001630">
    <property type="protein sequence ID" value="ACU40063.1"/>
    <property type="molecule type" value="Genomic_DNA"/>
</dbReference>
<dbReference type="eggNOG" id="COG3903">
    <property type="taxonomic scope" value="Bacteria"/>
</dbReference>
<dbReference type="Gene3D" id="1.25.40.10">
    <property type="entry name" value="Tetratricopeptide repeat domain"/>
    <property type="match status" value="2"/>
</dbReference>
<name>C6WIY7_ACTMD</name>
<dbReference type="Pfam" id="PF13424">
    <property type="entry name" value="TPR_12"/>
    <property type="match status" value="1"/>
</dbReference>
<dbReference type="SUPFAM" id="SSF48452">
    <property type="entry name" value="TPR-like"/>
    <property type="match status" value="2"/>
</dbReference>
<dbReference type="PANTHER" id="PTHR47691:SF3">
    <property type="entry name" value="HTH-TYPE TRANSCRIPTIONAL REGULATOR RV0890C-RELATED"/>
    <property type="match status" value="1"/>
</dbReference>
<organism evidence="1 2">
    <name type="scientific">Actinosynnema mirum (strain ATCC 29888 / DSM 43827 / JCM 3225 / NBRC 14064 / NCIMB 13271 / NRRL B-12336 / IMRU 3971 / 101)</name>
    <dbReference type="NCBI Taxonomy" id="446462"/>
    <lineage>
        <taxon>Bacteria</taxon>
        <taxon>Bacillati</taxon>
        <taxon>Actinomycetota</taxon>
        <taxon>Actinomycetes</taxon>
        <taxon>Pseudonocardiales</taxon>
        <taxon>Pseudonocardiaceae</taxon>
        <taxon>Actinosynnema</taxon>
    </lineage>
</organism>
<evidence type="ECO:0000313" key="2">
    <source>
        <dbReference type="Proteomes" id="UP000002213"/>
    </source>
</evidence>
<dbReference type="AlphaFoldDB" id="C6WIY7"/>
<protein>
    <submittedName>
        <fullName evidence="1">NB-ARC domain protein</fullName>
    </submittedName>
</protein>
<dbReference type="SUPFAM" id="SSF52540">
    <property type="entry name" value="P-loop containing nucleoside triphosphate hydrolases"/>
    <property type="match status" value="1"/>
</dbReference>
<dbReference type="RefSeq" id="WP_015804947.1">
    <property type="nucleotide sequence ID" value="NC_013093.1"/>
</dbReference>
<dbReference type="Gene3D" id="3.40.50.300">
    <property type="entry name" value="P-loop containing nucleotide triphosphate hydrolases"/>
    <property type="match status" value="1"/>
</dbReference>
<dbReference type="HOGENOM" id="CLU_004665_2_1_11"/>
<dbReference type="InterPro" id="IPR027417">
    <property type="entry name" value="P-loop_NTPase"/>
</dbReference>
<keyword evidence="2" id="KW-1185">Reference proteome</keyword>
<dbReference type="PRINTS" id="PR00364">
    <property type="entry name" value="DISEASERSIST"/>
</dbReference>
<dbReference type="GO" id="GO:0043531">
    <property type="term" value="F:ADP binding"/>
    <property type="evidence" value="ECO:0007669"/>
    <property type="project" value="InterPro"/>
</dbReference>